<evidence type="ECO:0000313" key="5">
    <source>
        <dbReference type="Proteomes" id="UP000728185"/>
    </source>
</evidence>
<keyword evidence="5" id="KW-1185">Reference proteome</keyword>
<feature type="region of interest" description="Disordered" evidence="2">
    <location>
        <begin position="694"/>
        <end position="715"/>
    </location>
</feature>
<feature type="region of interest" description="Disordered" evidence="2">
    <location>
        <begin position="144"/>
        <end position="165"/>
    </location>
</feature>
<feature type="compositionally biased region" description="Low complexity" evidence="2">
    <location>
        <begin position="646"/>
        <end position="658"/>
    </location>
</feature>
<accession>A0A8E0RVA3</accession>
<feature type="region of interest" description="Disordered" evidence="2">
    <location>
        <begin position="1240"/>
        <end position="1339"/>
    </location>
</feature>
<feature type="compositionally biased region" description="Polar residues" evidence="2">
    <location>
        <begin position="544"/>
        <end position="558"/>
    </location>
</feature>
<feature type="compositionally biased region" description="Polar residues" evidence="2">
    <location>
        <begin position="1316"/>
        <end position="1325"/>
    </location>
</feature>
<keyword evidence="3" id="KW-0732">Signal</keyword>
<evidence type="ECO:0000256" key="1">
    <source>
        <dbReference type="SAM" id="Coils"/>
    </source>
</evidence>
<keyword evidence="1" id="KW-0175">Coiled coil</keyword>
<feature type="compositionally biased region" description="Polar residues" evidence="2">
    <location>
        <begin position="1243"/>
        <end position="1256"/>
    </location>
</feature>
<evidence type="ECO:0000313" key="4">
    <source>
        <dbReference type="EMBL" id="KAA0191430.1"/>
    </source>
</evidence>
<reference evidence="4" key="1">
    <citation type="submission" date="2019-05" db="EMBL/GenBank/DDBJ databases">
        <title>Annotation for the trematode Fasciolopsis buski.</title>
        <authorList>
            <person name="Choi Y.-J."/>
        </authorList>
    </citation>
    <scope>NUCLEOTIDE SEQUENCE</scope>
    <source>
        <strain evidence="4">HT</strain>
        <tissue evidence="4">Whole worm</tissue>
    </source>
</reference>
<feature type="region of interest" description="Disordered" evidence="2">
    <location>
        <begin position="928"/>
        <end position="948"/>
    </location>
</feature>
<dbReference type="EMBL" id="LUCM01006345">
    <property type="protein sequence ID" value="KAA0191430.1"/>
    <property type="molecule type" value="Genomic_DNA"/>
</dbReference>
<feature type="region of interest" description="Disordered" evidence="2">
    <location>
        <begin position="543"/>
        <end position="568"/>
    </location>
</feature>
<evidence type="ECO:0000256" key="3">
    <source>
        <dbReference type="SAM" id="SignalP"/>
    </source>
</evidence>
<protein>
    <submittedName>
        <fullName evidence="4">Uncharacterized protein</fullName>
    </submittedName>
</protein>
<feature type="chain" id="PRO_5034223944" evidence="3">
    <location>
        <begin position="18"/>
        <end position="1339"/>
    </location>
</feature>
<comment type="caution">
    <text evidence="4">The sequence shown here is derived from an EMBL/GenBank/DDBJ whole genome shotgun (WGS) entry which is preliminary data.</text>
</comment>
<name>A0A8E0RVA3_9TREM</name>
<gene>
    <name evidence="4" type="ORF">FBUS_07356</name>
</gene>
<proteinExistence type="predicted"/>
<dbReference type="OrthoDB" id="6279275at2759"/>
<feature type="signal peptide" evidence="3">
    <location>
        <begin position="1"/>
        <end position="17"/>
    </location>
</feature>
<sequence length="1339" mass="144227">MNPSAKLLTLGLGLTDSLLILSTFDRPARILSAVQVFKPVPEGDLTRRLHHRSHSLPTVQTKNPSAAGRVTCETHKQINLYAQGITPPDVVSFLEQPSRISPVGTNVTVVQPPSGTEQRIDGGSNSSSVAVATGTVSAELQEDSGFSAPLSSGSEGNSADGVVSNANNQHSFLTTSGVASNPQYPAPAVELSPHSSWISPSAVKSTDLDQIRLRHKEKTVDGVPKSRPVSLFSSSSRTTLPASFRPSGLLRRDPVGGGGGLLSSMRRKVESFHSKRLARKSLPQSFINPGDSSILNKSNSSADLVSQSILVTSSGHPVLSHVPSPVVTVYPLHRRTGSDGQWTACNGPAEPTIVAPPPAACVLNSPTRAGPGFDWAQLETACSLFFSSLTSSGTGGLRRPHSFALSGPVVADYGHGQSRVGSSLNISSPRLGPLLDLRAQPMNAQRNLMQSDVEYRDDIIIAGAPKASHSVSVPSSSCLEYDIPDKLDSSRKLYRFVQTSSETKVQYSGQSQQLMLNNPDHFKLEILSDSGSRNIYDEVCPPSAQDSTANGCGSANSSKFKRRWSSPSLPLNIPPGPRMCWYGMNEAEKDCSSRSYTTCTTSEARETSSVRSWHIPPPSRLLLAQPLPPLPSVGPSAAESIAGTMTSSRTSTRPSESRQQNYHYHLGHRGSHQDDRLCPSCHHHSPHFSPLNMYSNPSQLGHKRHASLGSLDDDKQQRRCTVDSGPIYQSLQSVASHCQNPSVLGWIVDNVQSNNDPPSRTKPKRSVRSGCTIKASGSQDDDVASVSEITDTLEMSFPSEISPLGSLETHVHSVAPQLPWFDLPAQWWLSHHQQHAGAENSVIATARRSVSCITGTKPCPLFTDTRAAATLPARHECETAMLRPLLFDHRGGRLSQTSSRTATSSSGVALTVGSSSCSSSSCITRPGSHVALSRPPPPVPEEPSGWPDLESQDVCVYPSIQDAKPAPRQPSMEIQSSTNYPNLTRIDAHVQCNSISCHSSRNCSPSESFEFIPVHSSPNNASLILVATQLEEVHEEAKNLRSRRQTLSIRLSNTLISHRRHTADCLLPVNQSEMVMDQPLERPTLASLPAPVLPDNPAVPAFTQNVSLTQPVESSVIINPSALENETGTGVPFRTQHMGQEELAEGEAVESLCARLAAIELLIQQAESTEARLREEFDLCFRQTTDSRLNLPMSPNARLSSSIPVLPPVDCIRLENASVDASAPTAIFPPRRRRRGRHGRLLSMTQQNPDQSQPKQNDAGEPVCFSNSHVSQPRSRSGLVNNNSPNNHATTGGRGGGGGRFRRRNGGGQRRERRQPPSNSSWNKTSNPSSCSVAVSPAS</sequence>
<feature type="coiled-coil region" evidence="1">
    <location>
        <begin position="1149"/>
        <end position="1176"/>
    </location>
</feature>
<feature type="compositionally biased region" description="Low complexity" evidence="2">
    <location>
        <begin position="1326"/>
        <end position="1339"/>
    </location>
</feature>
<feature type="region of interest" description="Disordered" evidence="2">
    <location>
        <begin position="751"/>
        <end position="778"/>
    </location>
</feature>
<dbReference type="Proteomes" id="UP000728185">
    <property type="component" value="Unassembled WGS sequence"/>
</dbReference>
<feature type="compositionally biased region" description="Polar residues" evidence="2">
    <location>
        <begin position="1265"/>
        <end position="1290"/>
    </location>
</feature>
<evidence type="ECO:0000256" key="2">
    <source>
        <dbReference type="SAM" id="MobiDB-lite"/>
    </source>
</evidence>
<feature type="region of interest" description="Disordered" evidence="2">
    <location>
        <begin position="634"/>
        <end position="659"/>
    </location>
</feature>
<organism evidence="4 5">
    <name type="scientific">Fasciolopsis buskii</name>
    <dbReference type="NCBI Taxonomy" id="27845"/>
    <lineage>
        <taxon>Eukaryota</taxon>
        <taxon>Metazoa</taxon>
        <taxon>Spiralia</taxon>
        <taxon>Lophotrochozoa</taxon>
        <taxon>Platyhelminthes</taxon>
        <taxon>Trematoda</taxon>
        <taxon>Digenea</taxon>
        <taxon>Plagiorchiida</taxon>
        <taxon>Echinostomata</taxon>
        <taxon>Echinostomatoidea</taxon>
        <taxon>Fasciolidae</taxon>
        <taxon>Fasciolopsis</taxon>
    </lineage>
</organism>